<comment type="subcellular location">
    <subcellularLocation>
        <location evidence="1">Membrane</location>
        <topology evidence="1">Multi-pass membrane protein</topology>
    </subcellularLocation>
</comment>
<evidence type="ECO:0000259" key="9">
    <source>
        <dbReference type="Pfam" id="PF02714"/>
    </source>
</evidence>
<evidence type="ECO:0000256" key="6">
    <source>
        <dbReference type="ARBA" id="ARBA00023136"/>
    </source>
</evidence>
<evidence type="ECO:0008006" key="13">
    <source>
        <dbReference type="Google" id="ProtNLM"/>
    </source>
</evidence>
<dbReference type="Proteomes" id="UP001363151">
    <property type="component" value="Unassembled WGS sequence"/>
</dbReference>
<accession>A0ABR1FW58</accession>
<evidence type="ECO:0000256" key="7">
    <source>
        <dbReference type="SAM" id="MobiDB-lite"/>
    </source>
</evidence>
<feature type="transmembrane region" description="Helical" evidence="8">
    <location>
        <begin position="557"/>
        <end position="590"/>
    </location>
</feature>
<keyword evidence="3" id="KW-0813">Transport</keyword>
<feature type="region of interest" description="Disordered" evidence="7">
    <location>
        <begin position="1"/>
        <end position="24"/>
    </location>
</feature>
<gene>
    <name evidence="11" type="ORF">SO694_00118084</name>
</gene>
<sequence>MASPSAAPTTLAPTAGDEKNPWSVPSGTWSEVKSTVEVNLFLGLCLLACFAYFKDRAGVFCPRRTYRPSRVPAGLRDGLAGLLDVARMDDGRLRRGVGYDAHTLLRFLRAMRRLCLAGSVVAVGVLAPVYGSGLNEKSGFYKYTMGNLAKKGERLWAPVAFAYVFTGLACRAMELEARAYAEARTAFLASGDDDGSPQPRCSVLVERVPVDLRSDGALARYFERLMGPGSVHSAVVYADCRALEREPEAKDARDALGEAAGAAAARTRDLAASATRGLLSTLALEDVALSRPLDLSSTAVVTFASPGVAATVSQIALADFRGVVAAEGLAPARDDLVFENVAGDPAGVEYRCWCADGFLLWVGAMWTPLISLILAFNNLGSLAEAFPWLRPFVEEPRYAYARSLVTGYLPVVLALGVLVLVPVGLEWLATHYVRLKAKSAIQSYVLSRHFGFQLLTIFVTVLSGSLLHVLKKFLKHPGSFVDFLGESLPQVGAYFLQLLVTKATLSPGLELARAWPLIVDVSRARALLERLRGGGGADARDVSAAPEFKYGHAVPQLLTVVLVACLYAAIAPLVLLPATAAFWAGEVVLARNFLLVYVRRYESGGAAVFHHLAFFVAVSLVAAQLTLVSFVGILGGLREVPCLVPLPVATLVHYRRLVLRYVEPSRFLHRAAAADHGLFDDHGAKLDATYYAQPALVAEAGEGEGEAPAARASFGVDSGAPALV</sequence>
<proteinExistence type="inferred from homology"/>
<dbReference type="EMBL" id="JBBJCI010000219">
    <property type="protein sequence ID" value="KAK7239964.1"/>
    <property type="molecule type" value="Genomic_DNA"/>
</dbReference>
<dbReference type="InterPro" id="IPR032880">
    <property type="entry name" value="CSC1/OSCA1-like_N"/>
</dbReference>
<dbReference type="Pfam" id="PF13967">
    <property type="entry name" value="RSN1_TM"/>
    <property type="match status" value="1"/>
</dbReference>
<evidence type="ECO:0000256" key="8">
    <source>
        <dbReference type="SAM" id="Phobius"/>
    </source>
</evidence>
<feature type="transmembrane region" description="Helical" evidence="8">
    <location>
        <begin position="358"/>
        <end position="379"/>
    </location>
</feature>
<feature type="transmembrane region" description="Helical" evidence="8">
    <location>
        <begin position="399"/>
        <end position="429"/>
    </location>
</feature>
<evidence type="ECO:0000256" key="2">
    <source>
        <dbReference type="ARBA" id="ARBA00007779"/>
    </source>
</evidence>
<dbReference type="PANTHER" id="PTHR13018">
    <property type="entry name" value="PROBABLE MEMBRANE PROTEIN DUF221-RELATED"/>
    <property type="match status" value="1"/>
</dbReference>
<evidence type="ECO:0000256" key="3">
    <source>
        <dbReference type="ARBA" id="ARBA00022448"/>
    </source>
</evidence>
<protein>
    <recommendedName>
        <fullName evidence="13">CSC1/OSCA1-like 7TM region domain-containing protein</fullName>
    </recommendedName>
</protein>
<comment type="caution">
    <text evidence="11">The sequence shown here is derived from an EMBL/GenBank/DDBJ whole genome shotgun (WGS) entry which is preliminary data.</text>
</comment>
<feature type="transmembrane region" description="Helical" evidence="8">
    <location>
        <begin position="114"/>
        <end position="135"/>
    </location>
</feature>
<name>A0ABR1FW58_AURAN</name>
<feature type="domain" description="CSC1/OSCA1-like N-terminal transmembrane" evidence="10">
    <location>
        <begin position="34"/>
        <end position="171"/>
    </location>
</feature>
<organism evidence="11 12">
    <name type="scientific">Aureococcus anophagefferens</name>
    <name type="common">Harmful bloom alga</name>
    <dbReference type="NCBI Taxonomy" id="44056"/>
    <lineage>
        <taxon>Eukaryota</taxon>
        <taxon>Sar</taxon>
        <taxon>Stramenopiles</taxon>
        <taxon>Ochrophyta</taxon>
        <taxon>Pelagophyceae</taxon>
        <taxon>Pelagomonadales</taxon>
        <taxon>Pelagomonadaceae</taxon>
        <taxon>Aureococcus</taxon>
    </lineage>
</organism>
<feature type="transmembrane region" description="Helical" evidence="8">
    <location>
        <begin position="450"/>
        <end position="470"/>
    </location>
</feature>
<feature type="domain" description="CSC1/OSCA1-like 7TM region" evidence="9">
    <location>
        <begin position="358"/>
        <end position="628"/>
    </location>
</feature>
<keyword evidence="5 8" id="KW-1133">Transmembrane helix</keyword>
<dbReference type="Pfam" id="PF02714">
    <property type="entry name" value="RSN1_7TM"/>
    <property type="match status" value="1"/>
</dbReference>
<feature type="transmembrane region" description="Helical" evidence="8">
    <location>
        <begin position="611"/>
        <end position="637"/>
    </location>
</feature>
<dbReference type="InterPro" id="IPR003864">
    <property type="entry name" value="CSC1/OSCA1-like_7TM"/>
</dbReference>
<evidence type="ECO:0000313" key="12">
    <source>
        <dbReference type="Proteomes" id="UP001363151"/>
    </source>
</evidence>
<feature type="transmembrane region" description="Helical" evidence="8">
    <location>
        <begin position="36"/>
        <end position="53"/>
    </location>
</feature>
<feature type="transmembrane region" description="Helical" evidence="8">
    <location>
        <begin position="155"/>
        <end position="173"/>
    </location>
</feature>
<reference evidence="11 12" key="1">
    <citation type="submission" date="2024-03" db="EMBL/GenBank/DDBJ databases">
        <title>Aureococcus anophagefferens CCMP1851 and Kratosvirus quantuckense: Draft genome of a second virus-susceptible host strain in the model system.</title>
        <authorList>
            <person name="Chase E."/>
            <person name="Truchon A.R."/>
            <person name="Schepens W."/>
            <person name="Wilhelm S.W."/>
        </authorList>
    </citation>
    <scope>NUCLEOTIDE SEQUENCE [LARGE SCALE GENOMIC DNA]</scope>
    <source>
        <strain evidence="11 12">CCMP1851</strain>
    </source>
</reference>
<keyword evidence="12" id="KW-1185">Reference proteome</keyword>
<evidence type="ECO:0000256" key="1">
    <source>
        <dbReference type="ARBA" id="ARBA00004141"/>
    </source>
</evidence>
<feature type="compositionally biased region" description="Low complexity" evidence="7">
    <location>
        <begin position="1"/>
        <end position="15"/>
    </location>
</feature>
<comment type="similarity">
    <text evidence="2">Belongs to the CSC1 (TC 1.A.17) family.</text>
</comment>
<keyword evidence="4 8" id="KW-0812">Transmembrane</keyword>
<dbReference type="PANTHER" id="PTHR13018:SF5">
    <property type="entry name" value="RE44586P"/>
    <property type="match status" value="1"/>
</dbReference>
<evidence type="ECO:0000256" key="4">
    <source>
        <dbReference type="ARBA" id="ARBA00022692"/>
    </source>
</evidence>
<keyword evidence="6 8" id="KW-0472">Membrane</keyword>
<dbReference type="InterPro" id="IPR045122">
    <property type="entry name" value="Csc1-like"/>
</dbReference>
<evidence type="ECO:0000259" key="10">
    <source>
        <dbReference type="Pfam" id="PF13967"/>
    </source>
</evidence>
<evidence type="ECO:0000313" key="11">
    <source>
        <dbReference type="EMBL" id="KAK7239964.1"/>
    </source>
</evidence>
<evidence type="ECO:0000256" key="5">
    <source>
        <dbReference type="ARBA" id="ARBA00022989"/>
    </source>
</evidence>